<dbReference type="EMBL" id="JAWLKE010000005">
    <property type="protein sequence ID" value="MDV6231588.1"/>
    <property type="molecule type" value="Genomic_DNA"/>
</dbReference>
<dbReference type="Pfam" id="PF00155">
    <property type="entry name" value="Aminotran_1_2"/>
    <property type="match status" value="1"/>
</dbReference>
<evidence type="ECO:0000256" key="4">
    <source>
        <dbReference type="ARBA" id="ARBA00022576"/>
    </source>
</evidence>
<reference evidence="11 12" key="1">
    <citation type="submission" date="2023-10" db="EMBL/GenBank/DDBJ databases">
        <title>Development of a sustainable strategy for remediation of hydrocarbon-contaminated territories based on the waste exchange concept.</title>
        <authorList>
            <person name="Krivoruchko A."/>
        </authorList>
    </citation>
    <scope>NUCLEOTIDE SEQUENCE [LARGE SCALE GENOMIC DNA]</scope>
    <source>
        <strain evidence="11 12">IEGM 1322</strain>
    </source>
</reference>
<comment type="cofactor">
    <cofactor evidence="1 9">
        <name>pyridoxal 5'-phosphate</name>
        <dbReference type="ChEBI" id="CHEBI:597326"/>
    </cofactor>
</comment>
<feature type="modified residue" description="N6-(pyridoxal phosphate)lysine" evidence="9">
    <location>
        <position position="233"/>
    </location>
</feature>
<name>A0ABU4AZC4_9NOCA</name>
<comment type="catalytic activity">
    <reaction evidence="9">
        <text>L-histidinol phosphate + 2-oxoglutarate = 3-(imidazol-4-yl)-2-oxopropyl phosphate + L-glutamate</text>
        <dbReference type="Rhea" id="RHEA:23744"/>
        <dbReference type="ChEBI" id="CHEBI:16810"/>
        <dbReference type="ChEBI" id="CHEBI:29985"/>
        <dbReference type="ChEBI" id="CHEBI:57766"/>
        <dbReference type="ChEBI" id="CHEBI:57980"/>
        <dbReference type="EC" id="2.6.1.9"/>
    </reaction>
</comment>
<dbReference type="InterPro" id="IPR004839">
    <property type="entry name" value="Aminotransferase_I/II_large"/>
</dbReference>
<keyword evidence="6 9" id="KW-0808">Transferase</keyword>
<keyword evidence="4 9" id="KW-0032">Aminotransferase</keyword>
<keyword evidence="8 9" id="KW-0368">Histidine biosynthesis</keyword>
<dbReference type="Gene3D" id="3.90.1150.10">
    <property type="entry name" value="Aspartate Aminotransferase, domain 1"/>
    <property type="match status" value="1"/>
</dbReference>
<comment type="subunit">
    <text evidence="3 9">Homodimer.</text>
</comment>
<dbReference type="InterPro" id="IPR015422">
    <property type="entry name" value="PyrdxlP-dep_Trfase_small"/>
</dbReference>
<keyword evidence="5 9" id="KW-0028">Amino-acid biosynthesis</keyword>
<keyword evidence="12" id="KW-1185">Reference proteome</keyword>
<accession>A0ABU4AZC4</accession>
<dbReference type="InterPro" id="IPR015424">
    <property type="entry name" value="PyrdxlP-dep_Trfase"/>
</dbReference>
<dbReference type="NCBIfam" id="TIGR01141">
    <property type="entry name" value="hisC"/>
    <property type="match status" value="1"/>
</dbReference>
<evidence type="ECO:0000256" key="1">
    <source>
        <dbReference type="ARBA" id="ARBA00001933"/>
    </source>
</evidence>
<evidence type="ECO:0000256" key="8">
    <source>
        <dbReference type="ARBA" id="ARBA00023102"/>
    </source>
</evidence>
<organism evidence="11 12">
    <name type="scientific">Rhodococcus cercidiphylli</name>
    <dbReference type="NCBI Taxonomy" id="489916"/>
    <lineage>
        <taxon>Bacteria</taxon>
        <taxon>Bacillati</taxon>
        <taxon>Actinomycetota</taxon>
        <taxon>Actinomycetes</taxon>
        <taxon>Mycobacteriales</taxon>
        <taxon>Nocardiaceae</taxon>
        <taxon>Rhodococcus</taxon>
    </lineage>
</organism>
<dbReference type="GO" id="GO:0004400">
    <property type="term" value="F:histidinol-phosphate transaminase activity"/>
    <property type="evidence" value="ECO:0007669"/>
    <property type="project" value="UniProtKB-EC"/>
</dbReference>
<proteinExistence type="inferred from homology"/>
<dbReference type="NCBIfam" id="NF002877">
    <property type="entry name" value="PRK03317.1"/>
    <property type="match status" value="1"/>
</dbReference>
<dbReference type="CDD" id="cd00609">
    <property type="entry name" value="AAT_like"/>
    <property type="match status" value="1"/>
</dbReference>
<evidence type="ECO:0000259" key="10">
    <source>
        <dbReference type="Pfam" id="PF00155"/>
    </source>
</evidence>
<dbReference type="HAMAP" id="MF_01023">
    <property type="entry name" value="HisC_aminotrans_2"/>
    <property type="match status" value="1"/>
</dbReference>
<dbReference type="InterPro" id="IPR015421">
    <property type="entry name" value="PyrdxlP-dep_Trfase_major"/>
</dbReference>
<dbReference type="PANTHER" id="PTHR42885:SF2">
    <property type="entry name" value="HISTIDINOL-PHOSPHATE AMINOTRANSFERASE"/>
    <property type="match status" value="1"/>
</dbReference>
<dbReference type="InterPro" id="IPR001917">
    <property type="entry name" value="Aminotrans_II_pyridoxalP_BS"/>
</dbReference>
<evidence type="ECO:0000256" key="7">
    <source>
        <dbReference type="ARBA" id="ARBA00022898"/>
    </source>
</evidence>
<dbReference type="PROSITE" id="PS00599">
    <property type="entry name" value="AA_TRANSFER_CLASS_2"/>
    <property type="match status" value="1"/>
</dbReference>
<comment type="similarity">
    <text evidence="2 9">Belongs to the class-II pyridoxal-phosphate-dependent aminotransferase family. Histidinol-phosphate aminotransferase subfamily.</text>
</comment>
<evidence type="ECO:0000256" key="5">
    <source>
        <dbReference type="ARBA" id="ARBA00022605"/>
    </source>
</evidence>
<evidence type="ECO:0000256" key="6">
    <source>
        <dbReference type="ARBA" id="ARBA00022679"/>
    </source>
</evidence>
<gene>
    <name evidence="9" type="primary">hisC</name>
    <name evidence="11" type="ORF">R3P95_13595</name>
</gene>
<keyword evidence="7 9" id="KW-0663">Pyridoxal phosphate</keyword>
<evidence type="ECO:0000256" key="9">
    <source>
        <dbReference type="HAMAP-Rule" id="MF_01023"/>
    </source>
</evidence>
<dbReference type="EC" id="2.6.1.9" evidence="9"/>
<protein>
    <recommendedName>
        <fullName evidence="9">Histidinol-phosphate aminotransferase</fullName>
        <ecNumber evidence="9">2.6.1.9</ecNumber>
    </recommendedName>
    <alternativeName>
        <fullName evidence="9">Imidazole acetol-phosphate transaminase</fullName>
    </alternativeName>
</protein>
<evidence type="ECO:0000313" key="11">
    <source>
        <dbReference type="EMBL" id="MDV6231588.1"/>
    </source>
</evidence>
<dbReference type="RefSeq" id="WP_269593941.1">
    <property type="nucleotide sequence ID" value="NZ_JAWLKE010000005.1"/>
</dbReference>
<dbReference type="SUPFAM" id="SSF53383">
    <property type="entry name" value="PLP-dependent transferases"/>
    <property type="match status" value="1"/>
</dbReference>
<dbReference type="PANTHER" id="PTHR42885">
    <property type="entry name" value="HISTIDINOL-PHOSPHATE AMINOTRANSFERASE-RELATED"/>
    <property type="match status" value="1"/>
</dbReference>
<dbReference type="Proteomes" id="UP001185899">
    <property type="component" value="Unassembled WGS sequence"/>
</dbReference>
<evidence type="ECO:0000256" key="3">
    <source>
        <dbReference type="ARBA" id="ARBA00011738"/>
    </source>
</evidence>
<dbReference type="Gene3D" id="3.40.640.10">
    <property type="entry name" value="Type I PLP-dependent aspartate aminotransferase-like (Major domain)"/>
    <property type="match status" value="1"/>
</dbReference>
<comment type="caution">
    <text evidence="11">The sequence shown here is derived from an EMBL/GenBank/DDBJ whole genome shotgun (WGS) entry which is preliminary data.</text>
</comment>
<evidence type="ECO:0000313" key="12">
    <source>
        <dbReference type="Proteomes" id="UP001185899"/>
    </source>
</evidence>
<feature type="domain" description="Aminotransferase class I/classII large" evidence="10">
    <location>
        <begin position="35"/>
        <end position="356"/>
    </location>
</feature>
<comment type="pathway">
    <text evidence="9">Amino-acid biosynthesis; L-histidine biosynthesis; L-histidine from 5-phospho-alpha-D-ribose 1-diphosphate: step 7/9.</text>
</comment>
<evidence type="ECO:0000256" key="2">
    <source>
        <dbReference type="ARBA" id="ARBA00007970"/>
    </source>
</evidence>
<sequence length="376" mass="40349">MTDALGQAVSLDDLPLREALIGKSPYGAPQLTVPVQLNTNENPHPPTQALIDDVADSVRIAAGQLHRYPDRDADELRADLARYLTEQTGFAVDTANVWAANGSNEILQQLLQAFGGPDRTALGFVPSYSMHPIISSGTQTEWIPAKRRADFSLDVDYAVQAIEERRPDVVFVTSPNNPTGHSIDEADLRRILDAAPGIVVVDEAYAEFSSAPSAIGLIESYPSKIVVSRTMSKAFAFAGGRLGYLVAAPAVVDAMLLVRLPYHLSVVTQAAARAALRHASDTLGSVAELSAERDRVAAALGRQGYDVVPSDANFLLFGRFSDAAATWQRYLDEGVLIRDVGIPGYLRVTIGLAHENDRFLTVSAALASTETAEAPK</sequence>
<dbReference type="InterPro" id="IPR005861">
    <property type="entry name" value="HisP_aminotrans"/>
</dbReference>